<feature type="region of interest" description="Disordered" evidence="1">
    <location>
        <begin position="104"/>
        <end position="220"/>
    </location>
</feature>
<dbReference type="Proteomes" id="UP000249619">
    <property type="component" value="Unassembled WGS sequence"/>
</dbReference>
<evidence type="ECO:0000313" key="2">
    <source>
        <dbReference type="EMBL" id="RAR08234.1"/>
    </source>
</evidence>
<evidence type="ECO:0000313" key="3">
    <source>
        <dbReference type="Proteomes" id="UP000249619"/>
    </source>
</evidence>
<feature type="compositionally biased region" description="Basic and acidic residues" evidence="1">
    <location>
        <begin position="180"/>
        <end position="199"/>
    </location>
</feature>
<feature type="compositionally biased region" description="Basic and acidic residues" evidence="1">
    <location>
        <begin position="123"/>
        <end position="156"/>
    </location>
</feature>
<proteinExistence type="predicted"/>
<gene>
    <name evidence="2" type="ORF">DDE83_006075</name>
</gene>
<accession>A0A364MZT6</accession>
<dbReference type="AlphaFoldDB" id="A0A364MZT6"/>
<keyword evidence="3" id="KW-1185">Reference proteome</keyword>
<dbReference type="EMBL" id="QGDH01000089">
    <property type="protein sequence ID" value="RAR08234.1"/>
    <property type="molecule type" value="Genomic_DNA"/>
</dbReference>
<name>A0A364MZT6_STELY</name>
<evidence type="ECO:0000256" key="1">
    <source>
        <dbReference type="SAM" id="MobiDB-lite"/>
    </source>
</evidence>
<sequence>MSTPFSIPTPPIDLRRDIQAYQIHHEESTRGRIRDTIELLLDALHHHEPVDRNCQEYKNIEKTFCEKLQLVTKIHDSYGARYHFLVMRKEFRKVKHMLYTEADQTGGSVSSGKAEGVEEAEGEEKKEGVDKLDKAKGSEEGRQGKRVANEQDKRSETASVADSKKSGKQGSKAKGKKLRKEPSPSRPGEESDSSLRNELDQSGFGIEGLHDTRKKSLSKT</sequence>
<protein>
    <submittedName>
        <fullName evidence="2">Uncharacterized protein</fullName>
    </submittedName>
</protein>
<comment type="caution">
    <text evidence="2">The sequence shown here is derived from an EMBL/GenBank/DDBJ whole genome shotgun (WGS) entry which is preliminary data.</text>
</comment>
<organism evidence="2 3">
    <name type="scientific">Stemphylium lycopersici</name>
    <name type="common">Tomato gray leaf spot disease fungus</name>
    <name type="synonym">Thyrospora lycopersici</name>
    <dbReference type="NCBI Taxonomy" id="183478"/>
    <lineage>
        <taxon>Eukaryota</taxon>
        <taxon>Fungi</taxon>
        <taxon>Dikarya</taxon>
        <taxon>Ascomycota</taxon>
        <taxon>Pezizomycotina</taxon>
        <taxon>Dothideomycetes</taxon>
        <taxon>Pleosporomycetidae</taxon>
        <taxon>Pleosporales</taxon>
        <taxon>Pleosporineae</taxon>
        <taxon>Pleosporaceae</taxon>
        <taxon>Stemphylium</taxon>
    </lineage>
</organism>
<reference evidence="3" key="1">
    <citation type="submission" date="2018-05" db="EMBL/GenBank/DDBJ databases">
        <title>Draft genome sequence of Stemphylium lycopersici strain CIDEFI 213.</title>
        <authorList>
            <person name="Medina R."/>
            <person name="Franco M.E.E."/>
            <person name="Lucentini C.G."/>
            <person name="Saparrat M.C.N."/>
            <person name="Balatti P.A."/>
        </authorList>
    </citation>
    <scope>NUCLEOTIDE SEQUENCE [LARGE SCALE GENOMIC DNA]</scope>
    <source>
        <strain evidence="3">CIDEFI 213</strain>
    </source>
</reference>